<feature type="transmembrane region" description="Helical" evidence="1">
    <location>
        <begin position="192"/>
        <end position="210"/>
    </location>
</feature>
<feature type="transmembrane region" description="Helical" evidence="1">
    <location>
        <begin position="128"/>
        <end position="146"/>
    </location>
</feature>
<feature type="transmembrane region" description="Helical" evidence="1">
    <location>
        <begin position="102"/>
        <end position="122"/>
    </location>
</feature>
<evidence type="ECO:0000256" key="1">
    <source>
        <dbReference type="SAM" id="Phobius"/>
    </source>
</evidence>
<dbReference type="Proteomes" id="UP001500604">
    <property type="component" value="Unassembled WGS sequence"/>
</dbReference>
<dbReference type="PANTHER" id="PTHR35804">
    <property type="entry name" value="LYSINE EXPORTER LYSO"/>
    <property type="match status" value="1"/>
</dbReference>
<dbReference type="InterPro" id="IPR005642">
    <property type="entry name" value="LysO"/>
</dbReference>
<sequence length="218" mass="22907">MSFGTALFFVALFAGYGIRVRQSSALKRISQSLLAITLGILFLMGYGLGTLENMAENLMMALEMALLFLVCITLANLVGLLPTIRMITGEASGGRPSLLGMALESLMFAGIVVVGMVVGILVNKPFALLDSLANGLLYLMLLLIGVQLRSSDIAIKDVLLNKTGIRIAATVVITALLGGLLAGWIAGVPVNISLALSSGFGWYSLSGIILKSRLTLGM</sequence>
<protein>
    <recommendedName>
        <fullName evidence="4">DUF340 domain-containing protein</fullName>
    </recommendedName>
</protein>
<name>A0ABP8V444_9GAMM</name>
<keyword evidence="1" id="KW-0812">Transmembrane</keyword>
<feature type="transmembrane region" description="Helical" evidence="1">
    <location>
        <begin position="6"/>
        <end position="21"/>
    </location>
</feature>
<evidence type="ECO:0000313" key="2">
    <source>
        <dbReference type="EMBL" id="GAA4649835.1"/>
    </source>
</evidence>
<dbReference type="EMBL" id="BAABFL010000319">
    <property type="protein sequence ID" value="GAA4649835.1"/>
    <property type="molecule type" value="Genomic_DNA"/>
</dbReference>
<dbReference type="PANTHER" id="PTHR35804:SF1">
    <property type="entry name" value="LYSINE EXPORTER LYSO"/>
    <property type="match status" value="1"/>
</dbReference>
<keyword evidence="3" id="KW-1185">Reference proteome</keyword>
<dbReference type="RefSeq" id="WP_345195845.1">
    <property type="nucleotide sequence ID" value="NZ_BAABFL010000319.1"/>
</dbReference>
<feature type="transmembrane region" description="Helical" evidence="1">
    <location>
        <begin position="57"/>
        <end position="81"/>
    </location>
</feature>
<comment type="caution">
    <text evidence="2">The sequence shown here is derived from an EMBL/GenBank/DDBJ whole genome shotgun (WGS) entry which is preliminary data.</text>
</comment>
<gene>
    <name evidence="2" type="ORF">GCM10023116_21160</name>
</gene>
<accession>A0ABP8V444</accession>
<dbReference type="Pfam" id="PF03956">
    <property type="entry name" value="Lys_export"/>
    <property type="match status" value="1"/>
</dbReference>
<feature type="transmembrane region" description="Helical" evidence="1">
    <location>
        <begin position="167"/>
        <end position="186"/>
    </location>
</feature>
<feature type="transmembrane region" description="Helical" evidence="1">
    <location>
        <begin position="33"/>
        <end position="51"/>
    </location>
</feature>
<keyword evidence="1" id="KW-0472">Membrane</keyword>
<keyword evidence="1" id="KW-1133">Transmembrane helix</keyword>
<organism evidence="2 3">
    <name type="scientific">Kistimonas scapharcae</name>
    <dbReference type="NCBI Taxonomy" id="1036133"/>
    <lineage>
        <taxon>Bacteria</taxon>
        <taxon>Pseudomonadati</taxon>
        <taxon>Pseudomonadota</taxon>
        <taxon>Gammaproteobacteria</taxon>
        <taxon>Oceanospirillales</taxon>
        <taxon>Endozoicomonadaceae</taxon>
        <taxon>Kistimonas</taxon>
    </lineage>
</organism>
<proteinExistence type="predicted"/>
<reference evidence="3" key="1">
    <citation type="journal article" date="2019" name="Int. J. Syst. Evol. Microbiol.">
        <title>The Global Catalogue of Microorganisms (GCM) 10K type strain sequencing project: providing services to taxonomists for standard genome sequencing and annotation.</title>
        <authorList>
            <consortium name="The Broad Institute Genomics Platform"/>
            <consortium name="The Broad Institute Genome Sequencing Center for Infectious Disease"/>
            <person name="Wu L."/>
            <person name="Ma J."/>
        </authorList>
    </citation>
    <scope>NUCLEOTIDE SEQUENCE [LARGE SCALE GENOMIC DNA]</scope>
    <source>
        <strain evidence="3">JCM 17805</strain>
    </source>
</reference>
<evidence type="ECO:0008006" key="4">
    <source>
        <dbReference type="Google" id="ProtNLM"/>
    </source>
</evidence>
<evidence type="ECO:0000313" key="3">
    <source>
        <dbReference type="Proteomes" id="UP001500604"/>
    </source>
</evidence>